<dbReference type="GO" id="GO:0042254">
    <property type="term" value="P:ribosome biogenesis"/>
    <property type="evidence" value="ECO:0007669"/>
    <property type="project" value="TreeGrafter"/>
</dbReference>
<gene>
    <name evidence="4" type="ORF">RGQ29_007080</name>
</gene>
<dbReference type="GO" id="GO:0005634">
    <property type="term" value="C:nucleus"/>
    <property type="evidence" value="ECO:0007669"/>
    <property type="project" value="TreeGrafter"/>
</dbReference>
<keyword evidence="1" id="KW-0547">Nucleotide-binding</keyword>
<dbReference type="SUPFAM" id="SSF52540">
    <property type="entry name" value="P-loop containing nucleoside triphosphate hydrolases"/>
    <property type="match status" value="1"/>
</dbReference>
<dbReference type="PANTHER" id="PTHR23077:SF171">
    <property type="entry name" value="NUCLEAR VALOSIN-CONTAINING PROTEIN-LIKE"/>
    <property type="match status" value="1"/>
</dbReference>
<dbReference type="InterPro" id="IPR027417">
    <property type="entry name" value="P-loop_NTPase"/>
</dbReference>
<keyword evidence="5" id="KW-1185">Reference proteome</keyword>
<accession>A0AAN7DWC8</accession>
<dbReference type="AlphaFoldDB" id="A0AAN7DWC8"/>
<evidence type="ECO:0000313" key="5">
    <source>
        <dbReference type="Proteomes" id="UP001324115"/>
    </source>
</evidence>
<name>A0AAN7DWC8_QUERU</name>
<sequence length="126" mass="13811">MDRAILRPGRFGKLLYVPLPSPDVRGKILKALARKKPIDASVDLSSIGRMEACENFSGADLGALMNEAAMVALEDRLKSTDQSTLDAASLTIKSTHFERAVGQISRSVLDKQKQYYQMLSENLKAA</sequence>
<dbReference type="PANTHER" id="PTHR23077">
    <property type="entry name" value="AAA-FAMILY ATPASE"/>
    <property type="match status" value="1"/>
</dbReference>
<evidence type="ECO:0000259" key="3">
    <source>
        <dbReference type="Pfam" id="PF17862"/>
    </source>
</evidence>
<keyword evidence="2" id="KW-0067">ATP-binding</keyword>
<protein>
    <recommendedName>
        <fullName evidence="3">AAA ATPase AAA+ lid domain-containing protein</fullName>
    </recommendedName>
</protein>
<dbReference type="Pfam" id="PF17862">
    <property type="entry name" value="AAA_lid_3"/>
    <property type="match status" value="1"/>
</dbReference>
<dbReference type="InterPro" id="IPR050168">
    <property type="entry name" value="AAA_ATPase_domain"/>
</dbReference>
<dbReference type="Gene3D" id="1.10.8.60">
    <property type="match status" value="1"/>
</dbReference>
<dbReference type="Proteomes" id="UP001324115">
    <property type="component" value="Unassembled WGS sequence"/>
</dbReference>
<reference evidence="4 5" key="1">
    <citation type="journal article" date="2023" name="G3 (Bethesda)">
        <title>A haplotype-resolved chromosome-scale genome for Quercus rubra L. provides insights into the genetics of adaptive traits for red oak species.</title>
        <authorList>
            <person name="Kapoor B."/>
            <person name="Jenkins J."/>
            <person name="Schmutz J."/>
            <person name="Zhebentyayeva T."/>
            <person name="Kuelheim C."/>
            <person name="Coggeshall M."/>
            <person name="Heim C."/>
            <person name="Lasky J.R."/>
            <person name="Leites L."/>
            <person name="Islam-Faridi N."/>
            <person name="Romero-Severson J."/>
            <person name="DeLeo V.L."/>
            <person name="Lucas S.M."/>
            <person name="Lazic D."/>
            <person name="Gailing O."/>
            <person name="Carlson J."/>
            <person name="Staton M."/>
        </authorList>
    </citation>
    <scope>NUCLEOTIDE SEQUENCE [LARGE SCALE GENOMIC DNA]</scope>
    <source>
        <strain evidence="4">Pseudo-F2</strain>
    </source>
</reference>
<dbReference type="EMBL" id="JAXUIC010000012">
    <property type="protein sequence ID" value="KAK4557164.1"/>
    <property type="molecule type" value="Genomic_DNA"/>
</dbReference>
<dbReference type="InterPro" id="IPR041569">
    <property type="entry name" value="AAA_lid_3"/>
</dbReference>
<comment type="caution">
    <text evidence="4">The sequence shown here is derived from an EMBL/GenBank/DDBJ whole genome shotgun (WGS) entry which is preliminary data.</text>
</comment>
<dbReference type="Gene3D" id="3.40.50.300">
    <property type="entry name" value="P-loop containing nucleotide triphosphate hydrolases"/>
    <property type="match status" value="1"/>
</dbReference>
<evidence type="ECO:0000313" key="4">
    <source>
        <dbReference type="EMBL" id="KAK4557164.1"/>
    </source>
</evidence>
<evidence type="ECO:0000256" key="2">
    <source>
        <dbReference type="ARBA" id="ARBA00022840"/>
    </source>
</evidence>
<organism evidence="4 5">
    <name type="scientific">Quercus rubra</name>
    <name type="common">Northern red oak</name>
    <name type="synonym">Quercus borealis</name>
    <dbReference type="NCBI Taxonomy" id="3512"/>
    <lineage>
        <taxon>Eukaryota</taxon>
        <taxon>Viridiplantae</taxon>
        <taxon>Streptophyta</taxon>
        <taxon>Embryophyta</taxon>
        <taxon>Tracheophyta</taxon>
        <taxon>Spermatophyta</taxon>
        <taxon>Magnoliopsida</taxon>
        <taxon>eudicotyledons</taxon>
        <taxon>Gunneridae</taxon>
        <taxon>Pentapetalae</taxon>
        <taxon>rosids</taxon>
        <taxon>fabids</taxon>
        <taxon>Fagales</taxon>
        <taxon>Fagaceae</taxon>
        <taxon>Quercus</taxon>
    </lineage>
</organism>
<evidence type="ECO:0000256" key="1">
    <source>
        <dbReference type="ARBA" id="ARBA00022741"/>
    </source>
</evidence>
<dbReference type="GO" id="GO:0003723">
    <property type="term" value="F:RNA binding"/>
    <property type="evidence" value="ECO:0007669"/>
    <property type="project" value="TreeGrafter"/>
</dbReference>
<proteinExistence type="predicted"/>
<feature type="domain" description="AAA ATPase AAA+ lid" evidence="3">
    <location>
        <begin position="41"/>
        <end position="86"/>
    </location>
</feature>
<dbReference type="GO" id="GO:1990275">
    <property type="term" value="F:preribosome binding"/>
    <property type="evidence" value="ECO:0007669"/>
    <property type="project" value="TreeGrafter"/>
</dbReference>
<dbReference type="GO" id="GO:0016887">
    <property type="term" value="F:ATP hydrolysis activity"/>
    <property type="evidence" value="ECO:0007669"/>
    <property type="project" value="TreeGrafter"/>
</dbReference>
<dbReference type="GO" id="GO:0005524">
    <property type="term" value="F:ATP binding"/>
    <property type="evidence" value="ECO:0007669"/>
    <property type="project" value="UniProtKB-KW"/>
</dbReference>